<proteinExistence type="predicted"/>
<comment type="caution">
    <text evidence="2">The sequence shown here is derived from an EMBL/GenBank/DDBJ whole genome shotgun (WGS) entry which is preliminary data.</text>
</comment>
<keyword evidence="1" id="KW-0233">DNA recombination</keyword>
<accession>A0ABT9ECH0</accession>
<evidence type="ECO:0000256" key="1">
    <source>
        <dbReference type="ARBA" id="ARBA00023172"/>
    </source>
</evidence>
<sequence>MVEPGRLQPESLRRILRRRAEQAGIQGTRLEPVSPYGLRAGFITEAYRQGLGDEEIMAHSRHRHLGSMRRYVRRAKLVTGSPAGKIGL</sequence>
<name>A0ABT9ECH0_9PROT</name>
<keyword evidence="3" id="KW-1185">Reference proteome</keyword>
<gene>
    <name evidence="2" type="ORF">Q7A36_36740</name>
</gene>
<dbReference type="SUPFAM" id="SSF56349">
    <property type="entry name" value="DNA breaking-rejoining enzymes"/>
    <property type="match status" value="1"/>
</dbReference>
<evidence type="ECO:0000313" key="2">
    <source>
        <dbReference type="EMBL" id="MDO9713912.1"/>
    </source>
</evidence>
<dbReference type="InterPro" id="IPR013762">
    <property type="entry name" value="Integrase-like_cat_sf"/>
</dbReference>
<evidence type="ECO:0000313" key="3">
    <source>
        <dbReference type="Proteomes" id="UP001243009"/>
    </source>
</evidence>
<organism evidence="2 3">
    <name type="scientific">Paracraurococcus lichenis</name>
    <dbReference type="NCBI Taxonomy" id="3064888"/>
    <lineage>
        <taxon>Bacteria</taxon>
        <taxon>Pseudomonadati</taxon>
        <taxon>Pseudomonadota</taxon>
        <taxon>Alphaproteobacteria</taxon>
        <taxon>Acetobacterales</taxon>
        <taxon>Roseomonadaceae</taxon>
        <taxon>Paracraurococcus</taxon>
    </lineage>
</organism>
<dbReference type="InterPro" id="IPR011010">
    <property type="entry name" value="DNA_brk_join_enz"/>
</dbReference>
<dbReference type="RefSeq" id="WP_305108759.1">
    <property type="nucleotide sequence ID" value="NZ_JAUTWS010000135.1"/>
</dbReference>
<dbReference type="Proteomes" id="UP001243009">
    <property type="component" value="Unassembled WGS sequence"/>
</dbReference>
<protein>
    <recommendedName>
        <fullName evidence="4">Tyr recombinase domain-containing protein</fullName>
    </recommendedName>
</protein>
<dbReference type="EMBL" id="JAUTWS010000135">
    <property type="protein sequence ID" value="MDO9713912.1"/>
    <property type="molecule type" value="Genomic_DNA"/>
</dbReference>
<dbReference type="Gene3D" id="1.10.443.10">
    <property type="entry name" value="Intergrase catalytic core"/>
    <property type="match status" value="1"/>
</dbReference>
<reference evidence="2 3" key="1">
    <citation type="submission" date="2023-08" db="EMBL/GenBank/DDBJ databases">
        <title>The draft genome sequence of Paracraurococcus sp. LOR1-02.</title>
        <authorList>
            <person name="Kingkaew E."/>
            <person name="Tanasupawat S."/>
        </authorList>
    </citation>
    <scope>NUCLEOTIDE SEQUENCE [LARGE SCALE GENOMIC DNA]</scope>
    <source>
        <strain evidence="2 3">LOR1-02</strain>
    </source>
</reference>
<evidence type="ECO:0008006" key="4">
    <source>
        <dbReference type="Google" id="ProtNLM"/>
    </source>
</evidence>